<feature type="coiled-coil region" evidence="3">
    <location>
        <begin position="29"/>
        <end position="59"/>
    </location>
</feature>
<accession>A0A8C1GW92</accession>
<evidence type="ECO:0000256" key="1">
    <source>
        <dbReference type="ARBA" id="ARBA00022734"/>
    </source>
</evidence>
<dbReference type="InterPro" id="IPR018378">
    <property type="entry name" value="C-type_lectin_CS"/>
</dbReference>
<dbReference type="Ensembl" id="ENSCCRT00010015904.1">
    <property type="protein sequence ID" value="ENSCCRP00010014601.1"/>
    <property type="gene ID" value="ENSCCRG00010006292.1"/>
</dbReference>
<dbReference type="AlphaFoldDB" id="A0A8C1GW92"/>
<organism evidence="5 6">
    <name type="scientific">Cyprinus carpio</name>
    <name type="common">Common carp</name>
    <dbReference type="NCBI Taxonomy" id="7962"/>
    <lineage>
        <taxon>Eukaryota</taxon>
        <taxon>Metazoa</taxon>
        <taxon>Chordata</taxon>
        <taxon>Craniata</taxon>
        <taxon>Vertebrata</taxon>
        <taxon>Euteleostomi</taxon>
        <taxon>Actinopterygii</taxon>
        <taxon>Neopterygii</taxon>
        <taxon>Teleostei</taxon>
        <taxon>Ostariophysi</taxon>
        <taxon>Cypriniformes</taxon>
        <taxon>Cyprinidae</taxon>
        <taxon>Cyprininae</taxon>
        <taxon>Cyprinus</taxon>
    </lineage>
</organism>
<dbReference type="GO" id="GO:0030246">
    <property type="term" value="F:carbohydrate binding"/>
    <property type="evidence" value="ECO:0007669"/>
    <property type="project" value="UniProtKB-KW"/>
</dbReference>
<keyword evidence="3" id="KW-0175">Coiled coil</keyword>
<name>A0A8C1GW92_CYPCA</name>
<dbReference type="SMART" id="SM00034">
    <property type="entry name" value="CLECT"/>
    <property type="match status" value="1"/>
</dbReference>
<proteinExistence type="predicted"/>
<dbReference type="InterPro" id="IPR016186">
    <property type="entry name" value="C-type_lectin-like/link_sf"/>
</dbReference>
<keyword evidence="1" id="KW-0430">Lectin</keyword>
<protein>
    <recommendedName>
        <fullName evidence="4">C-type lectin domain-containing protein</fullName>
    </recommendedName>
</protein>
<dbReference type="InterPro" id="IPR050111">
    <property type="entry name" value="C-type_lectin/snaclec_domain"/>
</dbReference>
<dbReference type="CDD" id="cd03590">
    <property type="entry name" value="CLECT_DC-SIGN_like"/>
    <property type="match status" value="1"/>
</dbReference>
<reference evidence="5" key="1">
    <citation type="submission" date="2025-08" db="UniProtKB">
        <authorList>
            <consortium name="Ensembl"/>
        </authorList>
    </citation>
    <scope>IDENTIFICATION</scope>
</reference>
<evidence type="ECO:0000256" key="2">
    <source>
        <dbReference type="ARBA" id="ARBA00023157"/>
    </source>
</evidence>
<dbReference type="InterPro" id="IPR033989">
    <property type="entry name" value="CD209-like_CTLD"/>
</dbReference>
<dbReference type="Proteomes" id="UP000694427">
    <property type="component" value="Unplaced"/>
</dbReference>
<evidence type="ECO:0000313" key="6">
    <source>
        <dbReference type="Proteomes" id="UP000694427"/>
    </source>
</evidence>
<keyword evidence="6" id="KW-1185">Reference proteome</keyword>
<evidence type="ECO:0000313" key="5">
    <source>
        <dbReference type="Ensembl" id="ENSCCRP00010014601.1"/>
    </source>
</evidence>
<dbReference type="PROSITE" id="PS50041">
    <property type="entry name" value="C_TYPE_LECTIN_2"/>
    <property type="match status" value="1"/>
</dbReference>
<dbReference type="Gene3D" id="3.10.100.10">
    <property type="entry name" value="Mannose-Binding Protein A, subunit A"/>
    <property type="match status" value="1"/>
</dbReference>
<evidence type="ECO:0000256" key="3">
    <source>
        <dbReference type="SAM" id="Coils"/>
    </source>
</evidence>
<dbReference type="InterPro" id="IPR016187">
    <property type="entry name" value="CTDL_fold"/>
</dbReference>
<dbReference type="PROSITE" id="PS00615">
    <property type="entry name" value="C_TYPE_LECTIN_1"/>
    <property type="match status" value="1"/>
</dbReference>
<dbReference type="InterPro" id="IPR001304">
    <property type="entry name" value="C-type_lectin-like"/>
</dbReference>
<evidence type="ECO:0000259" key="4">
    <source>
        <dbReference type="PROSITE" id="PS50041"/>
    </source>
</evidence>
<keyword evidence="2" id="KW-1015">Disulfide bond</keyword>
<feature type="domain" description="C-type lectin" evidence="4">
    <location>
        <begin position="86"/>
        <end position="188"/>
    </location>
</feature>
<reference evidence="5" key="2">
    <citation type="submission" date="2025-09" db="UniProtKB">
        <authorList>
            <consortium name="Ensembl"/>
        </authorList>
    </citation>
    <scope>IDENTIFICATION</scope>
</reference>
<dbReference type="Pfam" id="PF00059">
    <property type="entry name" value="Lectin_C"/>
    <property type="match status" value="1"/>
</dbReference>
<dbReference type="SUPFAM" id="SSF56436">
    <property type="entry name" value="C-type lectin-like"/>
    <property type="match status" value="1"/>
</dbReference>
<sequence>THQYENSAVTFNNTMSELHLEIETFLKDKDKLVNDNNKMTKQNQQLAEEEKLLSKHLREMVQAVISKFQFRLATNLVLLPDGWMCSESGLYYISSEKKNWTDSREDCLNRGANLTIINSKEEQVIWIGLTNMNGRWKWIDDSTLTSSFWASGEPNGLTNKDCAVTSKNLGKSEWYDYPCSSAFKWICERKPS</sequence>
<dbReference type="PANTHER" id="PTHR22803">
    <property type="entry name" value="MANNOSE, PHOSPHOLIPASE, LECTIN RECEPTOR RELATED"/>
    <property type="match status" value="1"/>
</dbReference>